<dbReference type="InterPro" id="IPR018943">
    <property type="entry name" value="Oligosaccaryltransferase"/>
</dbReference>
<dbReference type="EMBL" id="SJOL01003293">
    <property type="protein sequence ID" value="TGZ72811.1"/>
    <property type="molecule type" value="Genomic_DNA"/>
</dbReference>
<name>A0A4S2M8L4_OPIFE</name>
<evidence type="ECO:0000256" key="3">
    <source>
        <dbReference type="ARBA" id="ARBA00017662"/>
    </source>
</evidence>
<dbReference type="InterPro" id="IPR036330">
    <property type="entry name" value="Ost4p_sf"/>
</dbReference>
<keyword evidence="8 9" id="KW-0472">Membrane</keyword>
<accession>A0A4S2M8L4</accession>
<sequence>MITDTQLTVFANVTGAILFILVILYHYIVVNQKPKLMKRKIKGIDIHESSTSKVE</sequence>
<gene>
    <name evidence="10" type="ORF">CRM22_001860</name>
</gene>
<comment type="similarity">
    <text evidence="2">Belongs to the OST4 family.</text>
</comment>
<dbReference type="GO" id="GO:0018279">
    <property type="term" value="P:protein N-linked glycosylation via asparagine"/>
    <property type="evidence" value="ECO:0007669"/>
    <property type="project" value="TreeGrafter"/>
</dbReference>
<evidence type="ECO:0000256" key="9">
    <source>
        <dbReference type="SAM" id="Phobius"/>
    </source>
</evidence>
<proteinExistence type="inferred from homology"/>
<dbReference type="OrthoDB" id="2124077at2759"/>
<dbReference type="Pfam" id="PF10215">
    <property type="entry name" value="Ost4"/>
    <property type="match status" value="1"/>
</dbReference>
<organism evidence="10 11">
    <name type="scientific">Opisthorchis felineus</name>
    <dbReference type="NCBI Taxonomy" id="147828"/>
    <lineage>
        <taxon>Eukaryota</taxon>
        <taxon>Metazoa</taxon>
        <taxon>Spiralia</taxon>
        <taxon>Lophotrochozoa</taxon>
        <taxon>Platyhelminthes</taxon>
        <taxon>Trematoda</taxon>
        <taxon>Digenea</taxon>
        <taxon>Opisthorchiida</taxon>
        <taxon>Opisthorchiata</taxon>
        <taxon>Opisthorchiidae</taxon>
        <taxon>Opisthorchis</taxon>
    </lineage>
</organism>
<keyword evidence="11" id="KW-1185">Reference proteome</keyword>
<evidence type="ECO:0000256" key="2">
    <source>
        <dbReference type="ARBA" id="ARBA00007685"/>
    </source>
</evidence>
<keyword evidence="7 9" id="KW-1133">Transmembrane helix</keyword>
<comment type="subcellular location">
    <subcellularLocation>
        <location evidence="1">Endoplasmic reticulum membrane</location>
        <topology evidence="1">Single-pass type III membrane protein</topology>
    </subcellularLocation>
</comment>
<evidence type="ECO:0000256" key="7">
    <source>
        <dbReference type="ARBA" id="ARBA00022989"/>
    </source>
</evidence>
<evidence type="ECO:0000313" key="10">
    <source>
        <dbReference type="EMBL" id="TGZ72811.1"/>
    </source>
</evidence>
<dbReference type="PANTHER" id="PTHR48164:SF1">
    <property type="entry name" value="DOLICHYL-DIPHOSPHOOLIGOSACCHARIDE--PROTEIN GLYCOSYLTRANSFERASE SUBUNIT 4"/>
    <property type="match status" value="1"/>
</dbReference>
<evidence type="ECO:0000256" key="8">
    <source>
        <dbReference type="ARBA" id="ARBA00023136"/>
    </source>
</evidence>
<dbReference type="Proteomes" id="UP000308267">
    <property type="component" value="Unassembled WGS sequence"/>
</dbReference>
<evidence type="ECO:0000256" key="6">
    <source>
        <dbReference type="ARBA" id="ARBA00022968"/>
    </source>
</evidence>
<keyword evidence="6" id="KW-0735">Signal-anchor</keyword>
<dbReference type="AlphaFoldDB" id="A0A4S2M8L4"/>
<dbReference type="GO" id="GO:0008250">
    <property type="term" value="C:oligosaccharyltransferase complex"/>
    <property type="evidence" value="ECO:0007669"/>
    <property type="project" value="TreeGrafter"/>
</dbReference>
<keyword evidence="4 9" id="KW-0812">Transmembrane</keyword>
<dbReference type="PANTHER" id="PTHR48164">
    <property type="entry name" value="DOLICHYL-DIPHOSPHOOLIGOSACCHARIDE--PROTEIN GLYCOSYLTRANSFERASE SUBUNIT 4"/>
    <property type="match status" value="1"/>
</dbReference>
<dbReference type="InterPro" id="IPR051307">
    <property type="entry name" value="OST4"/>
</dbReference>
<evidence type="ECO:0000313" key="11">
    <source>
        <dbReference type="Proteomes" id="UP000308267"/>
    </source>
</evidence>
<reference evidence="10 11" key="1">
    <citation type="journal article" date="2019" name="BMC Genomics">
        <title>New insights from Opisthorchis felineus genome: update on genomics of the epidemiologically important liver flukes.</title>
        <authorList>
            <person name="Ershov N.I."/>
            <person name="Mordvinov V.A."/>
            <person name="Prokhortchouk E.B."/>
            <person name="Pakharukova M.Y."/>
            <person name="Gunbin K.V."/>
            <person name="Ustyantsev K."/>
            <person name="Genaev M.A."/>
            <person name="Blinov A.G."/>
            <person name="Mazur A."/>
            <person name="Boulygina E."/>
            <person name="Tsygankova S."/>
            <person name="Khrameeva E."/>
            <person name="Chekanov N."/>
            <person name="Fan G."/>
            <person name="Xiao A."/>
            <person name="Zhang H."/>
            <person name="Xu X."/>
            <person name="Yang H."/>
            <person name="Solovyev V."/>
            <person name="Lee S.M."/>
            <person name="Liu X."/>
            <person name="Afonnikov D.A."/>
            <person name="Skryabin K.G."/>
        </authorList>
    </citation>
    <scope>NUCLEOTIDE SEQUENCE [LARGE SCALE GENOMIC DNA]</scope>
    <source>
        <strain evidence="10">AK-0245</strain>
        <tissue evidence="10">Whole organism</tissue>
    </source>
</reference>
<protein>
    <recommendedName>
        <fullName evidence="3">Dolichyl-diphosphooligosaccharide--protein glycosyltransferase subunit 4</fullName>
    </recommendedName>
</protein>
<comment type="caution">
    <text evidence="10">The sequence shown here is derived from an EMBL/GenBank/DDBJ whole genome shotgun (WGS) entry which is preliminary data.</text>
</comment>
<evidence type="ECO:0000256" key="4">
    <source>
        <dbReference type="ARBA" id="ARBA00022692"/>
    </source>
</evidence>
<evidence type="ECO:0000256" key="1">
    <source>
        <dbReference type="ARBA" id="ARBA00004643"/>
    </source>
</evidence>
<keyword evidence="5" id="KW-0256">Endoplasmic reticulum</keyword>
<evidence type="ECO:0000256" key="5">
    <source>
        <dbReference type="ARBA" id="ARBA00022824"/>
    </source>
</evidence>
<dbReference type="SUPFAM" id="SSF103464">
    <property type="entry name" value="Oligosaccharyltransferase subunit ost4p"/>
    <property type="match status" value="1"/>
</dbReference>
<feature type="transmembrane region" description="Helical" evidence="9">
    <location>
        <begin position="6"/>
        <end position="30"/>
    </location>
</feature>